<organism evidence="2 3">
    <name type="scientific">Acanthosepion pharaonis</name>
    <name type="common">Pharaoh cuttlefish</name>
    <name type="synonym">Sepia pharaonis</name>
    <dbReference type="NCBI Taxonomy" id="158019"/>
    <lineage>
        <taxon>Eukaryota</taxon>
        <taxon>Metazoa</taxon>
        <taxon>Spiralia</taxon>
        <taxon>Lophotrochozoa</taxon>
        <taxon>Mollusca</taxon>
        <taxon>Cephalopoda</taxon>
        <taxon>Coleoidea</taxon>
        <taxon>Decapodiformes</taxon>
        <taxon>Sepiida</taxon>
        <taxon>Sepiina</taxon>
        <taxon>Sepiidae</taxon>
        <taxon>Acanthosepion</taxon>
    </lineage>
</organism>
<name>A0A812BL33_ACAPH</name>
<feature type="region of interest" description="Disordered" evidence="1">
    <location>
        <begin position="1031"/>
        <end position="1061"/>
    </location>
</feature>
<evidence type="ECO:0000256" key="1">
    <source>
        <dbReference type="SAM" id="MobiDB-lite"/>
    </source>
</evidence>
<feature type="compositionally biased region" description="Polar residues" evidence="1">
    <location>
        <begin position="395"/>
        <end position="412"/>
    </location>
</feature>
<sequence length="1094" mass="120405">MEDNDEAMTTKIFGVDDLQQEDGTGNSISSNLAMVFSKLPELLMKNSKREMQMYREEAVKRSKEREKQKRLLNSTPGCSAPAHSPSGNASKNDSHDFYDSLESSQQETVLAQALASAVSPQCPTKDDQLVTTTTTTTTSIPVDSLSYVDWKHTDVIMNSFSDLGSLDDGSLPTQLHGIPLTSKSEQQITRDLSTLSKHLPESCSSAPSELCDLSLDLNSRLTALSPTTNLLTAPKCAFSCSPTPLCLTSTSSPLSELNSDQNPAHAPENASTNIQSNSAHIFKAPIFLTEDNGLHLSLKKQNPPSVSCSPSLKESPVVNKQPWIMNSPLIAYVTKKRPKPVGMCSLTIKPDTSNKVQRVNNATFTIVRGKQSIQGDDDQENDDKPPLKRPVINTVERSSTPFTEFSDNSSISPGKKTNPKMSASPSSKRYQIGSHDELSKSLSLQNLPSSLKVQALGPAEIQRCKSSVSSQINVRNNNNNNCRGSKVPKVNLDDAISLASSSLSTSPHNLSVKEHLGDDSLDELLLGVENIGLVPRIDGDGSDVPLPSSLLKDSQDLTISRLSDQQEIKQAWQKNTAFHSPELVRSNFSPVGTDSPLRLQASVATVDVTTSSGIASLCDMSTDSPVTCLTKRQSKVSSDIVTDASTNFANSGIRRGSYTLLEPSINLVKLAQLTPSPTTDNHNSSSISEKIPSYADFETQLHKRIPSKNQSPKSVRPDIATPSREWRLSNIDKISANSLKKDVENMLKDETSTNVSVDSPLPSPSLTNDNPLDWDNKIEDQMKCFFSEKKNSYFQLKKDFNDWQEKMEVAEQKFKKTLESITLPRQVSENWKPGLDFLTPDISFTSTEHGQIETPVKQLFEPQTPTVSPVSSQVSGEVLADNVPKPTKSRNHGLEKISAAVKGFLTRRLLSCPKVVSLRKTIQECVKLLEDIDNSHTDFINRINNQLESSRQEIHAIFFDKTLEERMVLIRQSRELPKKKSIKNKVPQLSYATQKYQMRKKAEKAPMLDKNIHAGKVASIKQIAVCSSIKSPKPNKDTAKVKQENRSVRKIAPPNVPKKPNKIVSVAGKMTATRIVATKANAGPLRNNTYKPWR</sequence>
<proteinExistence type="predicted"/>
<dbReference type="GO" id="GO:0005814">
    <property type="term" value="C:centriole"/>
    <property type="evidence" value="ECO:0007669"/>
    <property type="project" value="InterPro"/>
</dbReference>
<feature type="compositionally biased region" description="Basic and acidic residues" evidence="1">
    <location>
        <begin position="1034"/>
        <end position="1047"/>
    </location>
</feature>
<feature type="compositionally biased region" description="Polar residues" evidence="1">
    <location>
        <begin position="419"/>
        <end position="429"/>
    </location>
</feature>
<feature type="region of interest" description="Disordered" evidence="1">
    <location>
        <begin position="751"/>
        <end position="771"/>
    </location>
</feature>
<dbReference type="EMBL" id="CAHIKZ030000764">
    <property type="protein sequence ID" value="CAE1237483.1"/>
    <property type="molecule type" value="Genomic_DNA"/>
</dbReference>
<evidence type="ECO:0000313" key="2">
    <source>
        <dbReference type="EMBL" id="CAE1237483.1"/>
    </source>
</evidence>
<dbReference type="GO" id="GO:0032053">
    <property type="term" value="P:ciliary basal body organization"/>
    <property type="evidence" value="ECO:0007669"/>
    <property type="project" value="TreeGrafter"/>
</dbReference>
<dbReference type="GO" id="GO:1903723">
    <property type="term" value="P:negative regulation of centriole elongation"/>
    <property type="evidence" value="ECO:0007669"/>
    <property type="project" value="TreeGrafter"/>
</dbReference>
<dbReference type="PANTHER" id="PTHR13594:SF1">
    <property type="entry name" value="CENTRIOLAR COILED-COIL PROTEIN OF 110 KDA"/>
    <property type="match status" value="1"/>
</dbReference>
<dbReference type="PANTHER" id="PTHR13594">
    <property type="entry name" value="CENTRIOLAR COILED-COIL PROTEIN OF 110 KDA"/>
    <property type="match status" value="1"/>
</dbReference>
<keyword evidence="3" id="KW-1185">Reference proteome</keyword>
<feature type="region of interest" description="Disordered" evidence="1">
    <location>
        <begin position="368"/>
        <end position="437"/>
    </location>
</feature>
<comment type="caution">
    <text evidence="2">The sequence shown here is derived from an EMBL/GenBank/DDBJ whole genome shotgun (WGS) entry which is preliminary data.</text>
</comment>
<dbReference type="GO" id="GO:0032465">
    <property type="term" value="P:regulation of cytokinesis"/>
    <property type="evidence" value="ECO:0007669"/>
    <property type="project" value="InterPro"/>
</dbReference>
<feature type="region of interest" description="Disordered" evidence="1">
    <location>
        <begin position="58"/>
        <end position="97"/>
    </location>
</feature>
<dbReference type="OrthoDB" id="10028852at2759"/>
<dbReference type="GO" id="GO:0007099">
    <property type="term" value="P:centriole replication"/>
    <property type="evidence" value="ECO:0007669"/>
    <property type="project" value="InterPro"/>
</dbReference>
<accession>A0A812BL33</accession>
<evidence type="ECO:0000313" key="3">
    <source>
        <dbReference type="Proteomes" id="UP000597762"/>
    </source>
</evidence>
<dbReference type="AlphaFoldDB" id="A0A812BL33"/>
<reference evidence="2" key="1">
    <citation type="submission" date="2021-01" db="EMBL/GenBank/DDBJ databases">
        <authorList>
            <person name="Li R."/>
            <person name="Bekaert M."/>
        </authorList>
    </citation>
    <scope>NUCLEOTIDE SEQUENCE</scope>
    <source>
        <strain evidence="2">Farmed</strain>
    </source>
</reference>
<dbReference type="Proteomes" id="UP000597762">
    <property type="component" value="Unassembled WGS sequence"/>
</dbReference>
<feature type="compositionally biased region" description="Basic and acidic residues" evidence="1">
    <location>
        <begin position="58"/>
        <end position="69"/>
    </location>
</feature>
<protein>
    <submittedName>
        <fullName evidence="2">CCP110</fullName>
    </submittedName>
</protein>
<dbReference type="InterPro" id="IPR033207">
    <property type="entry name" value="CCP110"/>
</dbReference>
<gene>
    <name evidence="2" type="ORF">SPHA_20793</name>
</gene>
<feature type="region of interest" description="Disordered" evidence="1">
    <location>
        <begin position="251"/>
        <end position="272"/>
    </location>
</feature>